<feature type="compositionally biased region" description="Basic and acidic residues" evidence="6">
    <location>
        <begin position="355"/>
        <end position="377"/>
    </location>
</feature>
<feature type="transmembrane region" description="Helical" evidence="7">
    <location>
        <begin position="12"/>
        <end position="30"/>
    </location>
</feature>
<feature type="transmembrane region" description="Helical" evidence="7">
    <location>
        <begin position="139"/>
        <end position="166"/>
    </location>
</feature>
<reference evidence="8 9" key="1">
    <citation type="submission" date="2020-02" db="EMBL/GenBank/DDBJ databases">
        <title>Complete Genome Sequence of Halomonas meridiana strain BAA-801, Isolated from Deep Sea Thermal Vent.</title>
        <authorList>
            <person name="Takahashi Y."/>
            <person name="Takahashi H."/>
            <person name="Galipon J."/>
            <person name="Arakawa K."/>
        </authorList>
    </citation>
    <scope>NUCLEOTIDE SEQUENCE [LARGE SCALE GENOMIC DNA]</scope>
    <source>
        <strain evidence="8 9">Slthf1</strain>
    </source>
</reference>
<evidence type="ECO:0000256" key="5">
    <source>
        <dbReference type="ARBA" id="ARBA00023136"/>
    </source>
</evidence>
<organism evidence="8 9">
    <name type="scientific">Vreelandella aquamarina</name>
    <dbReference type="NCBI Taxonomy" id="77097"/>
    <lineage>
        <taxon>Bacteria</taxon>
        <taxon>Pseudomonadati</taxon>
        <taxon>Pseudomonadota</taxon>
        <taxon>Gammaproteobacteria</taxon>
        <taxon>Oceanospirillales</taxon>
        <taxon>Halomonadaceae</taxon>
        <taxon>Vreelandella</taxon>
    </lineage>
</organism>
<dbReference type="RefSeq" id="WP_044628122.1">
    <property type="nucleotide sequence ID" value="NZ_AP022821.1"/>
</dbReference>
<dbReference type="PANTHER" id="PTHR21716">
    <property type="entry name" value="TRANSMEMBRANE PROTEIN"/>
    <property type="match status" value="1"/>
</dbReference>
<evidence type="ECO:0000256" key="6">
    <source>
        <dbReference type="SAM" id="MobiDB-lite"/>
    </source>
</evidence>
<comment type="subcellular location">
    <subcellularLocation>
        <location evidence="1">Membrane</location>
        <topology evidence="1">Multi-pass membrane protein</topology>
    </subcellularLocation>
</comment>
<feature type="transmembrane region" description="Helical" evidence="7">
    <location>
        <begin position="304"/>
        <end position="330"/>
    </location>
</feature>
<dbReference type="InterPro" id="IPR002549">
    <property type="entry name" value="AI-2E-like"/>
</dbReference>
<feature type="transmembrane region" description="Helical" evidence="7">
    <location>
        <begin position="69"/>
        <end position="90"/>
    </location>
</feature>
<name>A0A0D7V0X5_9GAMM</name>
<gene>
    <name evidence="8" type="primary">yhhT</name>
    <name evidence="8" type="ORF">HMSLTHF_11530</name>
</gene>
<comment type="similarity">
    <text evidence="2">Belongs to the autoinducer-2 exporter (AI-2E) (TC 2.A.86) family.</text>
</comment>
<evidence type="ECO:0000256" key="3">
    <source>
        <dbReference type="ARBA" id="ARBA00022692"/>
    </source>
</evidence>
<feature type="transmembrane region" description="Helical" evidence="7">
    <location>
        <begin position="36"/>
        <end position="57"/>
    </location>
</feature>
<feature type="transmembrane region" description="Helical" evidence="7">
    <location>
        <begin position="229"/>
        <end position="256"/>
    </location>
</feature>
<proteinExistence type="inferred from homology"/>
<dbReference type="PANTHER" id="PTHR21716:SF64">
    <property type="entry name" value="AI-2 TRANSPORT PROTEIN TQSA"/>
    <property type="match status" value="1"/>
</dbReference>
<feature type="region of interest" description="Disordered" evidence="6">
    <location>
        <begin position="350"/>
        <end position="377"/>
    </location>
</feature>
<dbReference type="Pfam" id="PF01594">
    <property type="entry name" value="AI-2E_transport"/>
    <property type="match status" value="1"/>
</dbReference>
<feature type="transmembrane region" description="Helical" evidence="7">
    <location>
        <begin position="200"/>
        <end position="223"/>
    </location>
</feature>
<keyword evidence="5 7" id="KW-0472">Membrane</keyword>
<evidence type="ECO:0000313" key="9">
    <source>
        <dbReference type="Proteomes" id="UP000503197"/>
    </source>
</evidence>
<dbReference type="AlphaFoldDB" id="A0A0D7V0X5"/>
<dbReference type="GO" id="GO:0016020">
    <property type="term" value="C:membrane"/>
    <property type="evidence" value="ECO:0007669"/>
    <property type="project" value="UniProtKB-SubCell"/>
</dbReference>
<evidence type="ECO:0000256" key="2">
    <source>
        <dbReference type="ARBA" id="ARBA00009773"/>
    </source>
</evidence>
<evidence type="ECO:0000313" key="8">
    <source>
        <dbReference type="EMBL" id="BCA91378.1"/>
    </source>
</evidence>
<protein>
    <submittedName>
        <fullName evidence="8">Pheromone autoinducer 2 transporter</fullName>
    </submittedName>
</protein>
<evidence type="ECO:0000256" key="4">
    <source>
        <dbReference type="ARBA" id="ARBA00022989"/>
    </source>
</evidence>
<evidence type="ECO:0000256" key="1">
    <source>
        <dbReference type="ARBA" id="ARBA00004141"/>
    </source>
</evidence>
<dbReference type="GO" id="GO:0055085">
    <property type="term" value="P:transmembrane transport"/>
    <property type="evidence" value="ECO:0007669"/>
    <property type="project" value="TreeGrafter"/>
</dbReference>
<keyword evidence="3 7" id="KW-0812">Transmembrane</keyword>
<keyword evidence="4 7" id="KW-1133">Transmembrane helix</keyword>
<evidence type="ECO:0000256" key="7">
    <source>
        <dbReference type="SAM" id="Phobius"/>
    </source>
</evidence>
<sequence>MSKLSDEDYRSIPLNATLALAALVVIIAGMKVGADLLVPLLLAVFIVVVCTSPVQWLHRCGLSRRMSALITLLVLVGFISLIGLLVVNSFSTFVEALPDIETRLYEHYWDLLNALASHGLAIDPDQLSSMFAMEESGSWVATLLGEIGSLFMQGSIVALLVIFMLFETLNFRDKVSRALENPAPSLERFSEFSLTLKRYLAVKTVISLATGVLVWLSCLLVGVEFPLLWGVLAFALNFIPNIGSALAAIPPVLLLLVSQDGGVLQAFLLASAYLVINFILGNLIEPRVMGQALGLSTFVAFLSLVVWGWVFGAAGMLLSVVLTMTLKIALDSHPQTRWIAHLLGPGKQRNVQMRRPGDARRPPWKRGEWAKREESDA</sequence>
<dbReference type="EMBL" id="AP022821">
    <property type="protein sequence ID" value="BCA91378.1"/>
    <property type="molecule type" value="Genomic_DNA"/>
</dbReference>
<dbReference type="OrthoDB" id="9799225at2"/>
<feature type="transmembrane region" description="Helical" evidence="7">
    <location>
        <begin position="263"/>
        <end position="284"/>
    </location>
</feature>
<dbReference type="Proteomes" id="UP000503197">
    <property type="component" value="Chromosome"/>
</dbReference>
<accession>A0A0D7V0X5</accession>